<dbReference type="AlphaFoldDB" id="G6XJ57"/>
<dbReference type="InterPro" id="IPR013500">
    <property type="entry name" value="TopoI_cat_euk"/>
</dbReference>
<dbReference type="STRING" id="1088869.GMO_15230"/>
<evidence type="ECO:0000256" key="6">
    <source>
        <dbReference type="ARBA" id="ARBA00023235"/>
    </source>
</evidence>
<comment type="similarity">
    <text evidence="2">Belongs to the type IB topoisomerase family.</text>
</comment>
<gene>
    <name evidence="9" type="ORF">GMO_15230</name>
</gene>
<evidence type="ECO:0000259" key="8">
    <source>
        <dbReference type="Pfam" id="PF21338"/>
    </source>
</evidence>
<keyword evidence="4" id="KW-0799">Topoisomerase</keyword>
<proteinExistence type="inferred from homology"/>
<evidence type="ECO:0000313" key="10">
    <source>
        <dbReference type="Proteomes" id="UP000004949"/>
    </source>
</evidence>
<dbReference type="EC" id="5.6.2.1" evidence="3"/>
<dbReference type="InterPro" id="IPR035447">
    <property type="entry name" value="DNA_topo_I_N_sf"/>
</dbReference>
<feature type="domain" description="DNA topoisomerase IB N-terminal" evidence="8">
    <location>
        <begin position="4"/>
        <end position="52"/>
    </location>
</feature>
<evidence type="ECO:0000259" key="7">
    <source>
        <dbReference type="Pfam" id="PF01028"/>
    </source>
</evidence>
<dbReference type="GO" id="GO:0003677">
    <property type="term" value="F:DNA binding"/>
    <property type="evidence" value="ECO:0007669"/>
    <property type="project" value="UniProtKB-KW"/>
</dbReference>
<keyword evidence="5" id="KW-0238">DNA-binding</keyword>
<comment type="caution">
    <text evidence="9">The sequence shown here is derived from an EMBL/GenBank/DDBJ whole genome shotgun (WGS) entry which is preliminary data.</text>
</comment>
<dbReference type="SUPFAM" id="SSF55869">
    <property type="entry name" value="DNA topoisomerase I domain"/>
    <property type="match status" value="1"/>
</dbReference>
<keyword evidence="10" id="KW-1185">Reference proteome</keyword>
<evidence type="ECO:0000313" key="9">
    <source>
        <dbReference type="EMBL" id="EHH68173.1"/>
    </source>
</evidence>
<dbReference type="EMBL" id="AGQV01000004">
    <property type="protein sequence ID" value="EHH68173.1"/>
    <property type="molecule type" value="Genomic_DNA"/>
</dbReference>
<comment type="catalytic activity">
    <reaction evidence="1">
        <text>ATP-independent breakage of single-stranded DNA, followed by passage and rejoining.</text>
        <dbReference type="EC" id="5.6.2.1"/>
    </reaction>
</comment>
<dbReference type="SUPFAM" id="SSF56349">
    <property type="entry name" value="DNA breaking-rejoining enzymes"/>
    <property type="match status" value="1"/>
</dbReference>
<protein>
    <recommendedName>
        <fullName evidence="3">DNA topoisomerase</fullName>
        <ecNumber evidence="3">5.6.2.1</ecNumber>
    </recommendedName>
</protein>
<evidence type="ECO:0000256" key="2">
    <source>
        <dbReference type="ARBA" id="ARBA00006645"/>
    </source>
</evidence>
<dbReference type="Pfam" id="PF21338">
    <property type="entry name" value="Top1B_N_bact"/>
    <property type="match status" value="1"/>
</dbReference>
<dbReference type="InterPro" id="IPR014711">
    <property type="entry name" value="TopoI_cat_a-hlx-sub_euk"/>
</dbReference>
<dbReference type="InterPro" id="IPR049331">
    <property type="entry name" value="Top1B_N_bact"/>
</dbReference>
<sequence length="330" mass="37288">MGRGFAFYGPDGTHITDTAEISRIRRLAIPPAYTDVWICPDPRGHLQAVGKDARGRLQYRYHPRWRGVRDQDKFGRMLVFGEKLPALRARVDHDLRRRGLDRERVLAAIVRIMERTMVRIGNDRYAKENRSYGLTTLRHRHAAVHGRHVTLDFRAKHGIEQHLDLDDPRLARIVSRLEDLPGQRLFQYVDEEGARHDIHSQDVNDYLRAVTGEDITAKDFRTWAATQLAALTLCAFSQYDTKARAKKQVVEAVKSVAAKLGNTPAVCRKSYINPCVLEGHLDGSLRKAFRTRAKDVLAHDGYGLSVEEAAVAGFLAERLPDLEKPAGGLS</sequence>
<dbReference type="GO" id="GO:0006265">
    <property type="term" value="P:DNA topological change"/>
    <property type="evidence" value="ECO:0007669"/>
    <property type="project" value="InterPro"/>
</dbReference>
<evidence type="ECO:0000256" key="5">
    <source>
        <dbReference type="ARBA" id="ARBA00023125"/>
    </source>
</evidence>
<name>G6XJ57_9PROT</name>
<dbReference type="GO" id="GO:0003917">
    <property type="term" value="F:DNA topoisomerase type I (single strand cut, ATP-independent) activity"/>
    <property type="evidence" value="ECO:0007669"/>
    <property type="project" value="UniProtKB-EC"/>
</dbReference>
<evidence type="ECO:0000256" key="3">
    <source>
        <dbReference type="ARBA" id="ARBA00012891"/>
    </source>
</evidence>
<feature type="domain" description="DNA topoisomerase I catalytic core eukaryotic-type" evidence="7">
    <location>
        <begin position="64"/>
        <end position="269"/>
    </location>
</feature>
<dbReference type="Proteomes" id="UP000004949">
    <property type="component" value="Unassembled WGS sequence"/>
</dbReference>
<dbReference type="PRINTS" id="PR00416">
    <property type="entry name" value="EUTPISMRASEI"/>
</dbReference>
<organism evidence="9 10">
    <name type="scientific">Gluconobacter morbifer G707</name>
    <dbReference type="NCBI Taxonomy" id="1088869"/>
    <lineage>
        <taxon>Bacteria</taxon>
        <taxon>Pseudomonadati</taxon>
        <taxon>Pseudomonadota</taxon>
        <taxon>Alphaproteobacteria</taxon>
        <taxon>Acetobacterales</taxon>
        <taxon>Acetobacteraceae</taxon>
        <taxon>Gluconobacter</taxon>
    </lineage>
</organism>
<keyword evidence="6" id="KW-0413">Isomerase</keyword>
<dbReference type="InterPro" id="IPR011010">
    <property type="entry name" value="DNA_brk_join_enz"/>
</dbReference>
<reference evidence="9 10" key="1">
    <citation type="submission" date="2011-10" db="EMBL/GenBank/DDBJ databases">
        <title>Genome sequence of Gluconobacter morbifer G707, isolated from Drosophila gut.</title>
        <authorList>
            <person name="Lee W.-J."/>
            <person name="Kim E.-K."/>
        </authorList>
    </citation>
    <scope>NUCLEOTIDE SEQUENCE [LARGE SCALE GENOMIC DNA]</scope>
    <source>
        <strain evidence="9 10">G707</strain>
    </source>
</reference>
<evidence type="ECO:0000256" key="1">
    <source>
        <dbReference type="ARBA" id="ARBA00000213"/>
    </source>
</evidence>
<dbReference type="PATRIC" id="fig|1088869.3.peg.1521"/>
<evidence type="ECO:0000256" key="4">
    <source>
        <dbReference type="ARBA" id="ARBA00023029"/>
    </source>
</evidence>
<dbReference type="eggNOG" id="COG3569">
    <property type="taxonomic scope" value="Bacteria"/>
</dbReference>
<dbReference type="Gene3D" id="3.30.66.10">
    <property type="entry name" value="DNA topoisomerase I domain"/>
    <property type="match status" value="1"/>
</dbReference>
<accession>G6XJ57</accession>
<dbReference type="PROSITE" id="PS52038">
    <property type="entry name" value="TOPO_IB_2"/>
    <property type="match status" value="1"/>
</dbReference>
<dbReference type="Pfam" id="PF01028">
    <property type="entry name" value="Topoisom_I"/>
    <property type="match status" value="1"/>
</dbReference>
<dbReference type="InterPro" id="IPR001631">
    <property type="entry name" value="TopoI"/>
</dbReference>
<dbReference type="Gene3D" id="3.90.15.10">
    <property type="entry name" value="Topoisomerase I, Chain A, domain 3"/>
    <property type="match status" value="1"/>
</dbReference>
<dbReference type="Gene3D" id="1.10.132.120">
    <property type="match status" value="1"/>
</dbReference>